<dbReference type="Pfam" id="PF06644">
    <property type="entry name" value="ATP11"/>
    <property type="match status" value="1"/>
</dbReference>
<proteinExistence type="inferred from homology"/>
<dbReference type="GO" id="GO:0033615">
    <property type="term" value="P:mitochondrial proton-transporting ATP synthase complex assembly"/>
    <property type="evidence" value="ECO:0007669"/>
    <property type="project" value="TreeGrafter"/>
</dbReference>
<comment type="caution">
    <text evidence="5">The sequence shown here is derived from an EMBL/GenBank/DDBJ whole genome shotgun (WGS) entry which is preliminary data.</text>
</comment>
<dbReference type="InterPro" id="IPR010591">
    <property type="entry name" value="ATP11"/>
</dbReference>
<evidence type="ECO:0000256" key="2">
    <source>
        <dbReference type="ARBA" id="ARBA00009116"/>
    </source>
</evidence>
<evidence type="ECO:0000313" key="5">
    <source>
        <dbReference type="EMBL" id="PLW08042.1"/>
    </source>
</evidence>
<protein>
    <submittedName>
        <fullName evidence="5">Uncharacterized protein</fullName>
    </submittedName>
</protein>
<dbReference type="PANTHER" id="PTHR13126">
    <property type="entry name" value="CHAPERONE ATP11"/>
    <property type="match status" value="1"/>
</dbReference>
<keyword evidence="6" id="KW-1185">Reference proteome</keyword>
<keyword evidence="3" id="KW-0809">Transit peptide</keyword>
<accession>A0A2N5S483</accession>
<dbReference type="STRING" id="200324.A0A2N5S483"/>
<dbReference type="AlphaFoldDB" id="A0A2N5S483"/>
<name>A0A2N5S483_9BASI</name>
<dbReference type="PANTHER" id="PTHR13126:SF0">
    <property type="entry name" value="ATP SYNTHASE MITOCHONDRIAL F1 COMPLEX ASSEMBLY FACTOR 1"/>
    <property type="match status" value="1"/>
</dbReference>
<dbReference type="Proteomes" id="UP000235388">
    <property type="component" value="Unassembled WGS sequence"/>
</dbReference>
<evidence type="ECO:0000256" key="4">
    <source>
        <dbReference type="ARBA" id="ARBA00023128"/>
    </source>
</evidence>
<evidence type="ECO:0000256" key="1">
    <source>
        <dbReference type="ARBA" id="ARBA00004173"/>
    </source>
</evidence>
<dbReference type="EMBL" id="PGCJ01001186">
    <property type="protein sequence ID" value="PLW08042.1"/>
    <property type="molecule type" value="Genomic_DNA"/>
</dbReference>
<keyword evidence="4" id="KW-0496">Mitochondrion</keyword>
<organism evidence="5 6">
    <name type="scientific">Puccinia coronata f. sp. avenae</name>
    <dbReference type="NCBI Taxonomy" id="200324"/>
    <lineage>
        <taxon>Eukaryota</taxon>
        <taxon>Fungi</taxon>
        <taxon>Dikarya</taxon>
        <taxon>Basidiomycota</taxon>
        <taxon>Pucciniomycotina</taxon>
        <taxon>Pucciniomycetes</taxon>
        <taxon>Pucciniales</taxon>
        <taxon>Pucciniaceae</taxon>
        <taxon>Puccinia</taxon>
    </lineage>
</organism>
<reference evidence="5 6" key="1">
    <citation type="submission" date="2017-11" db="EMBL/GenBank/DDBJ databases">
        <title>De novo assembly and phasing of dikaryotic genomes from two isolates of Puccinia coronata f. sp. avenae, the causal agent of oat crown rust.</title>
        <authorList>
            <person name="Miller M.E."/>
            <person name="Zhang Y."/>
            <person name="Omidvar V."/>
            <person name="Sperschneider J."/>
            <person name="Schwessinger B."/>
            <person name="Raley C."/>
            <person name="Palmer J.M."/>
            <person name="Garnica D."/>
            <person name="Upadhyaya N."/>
            <person name="Rathjen J."/>
            <person name="Taylor J.M."/>
            <person name="Park R.F."/>
            <person name="Dodds P.N."/>
            <person name="Hirsch C.D."/>
            <person name="Kianian S.F."/>
            <person name="Figueroa M."/>
        </authorList>
    </citation>
    <scope>NUCLEOTIDE SEQUENCE [LARGE SCALE GENOMIC DNA]</scope>
    <source>
        <strain evidence="5">12NC29</strain>
    </source>
</reference>
<evidence type="ECO:0000313" key="6">
    <source>
        <dbReference type="Proteomes" id="UP000235388"/>
    </source>
</evidence>
<evidence type="ECO:0000256" key="3">
    <source>
        <dbReference type="ARBA" id="ARBA00022946"/>
    </source>
</evidence>
<dbReference type="GO" id="GO:0005739">
    <property type="term" value="C:mitochondrion"/>
    <property type="evidence" value="ECO:0007669"/>
    <property type="project" value="UniProtKB-SubCell"/>
</dbReference>
<comment type="similarity">
    <text evidence="2">Belongs to the ATP11 family.</text>
</comment>
<sequence length="239" mass="27149">MYHLSPSNTSRLGAVIPTGTYQDMLASVRTCPSFVIPISKSSRPKEPTPATLPFEMQYLMRVQCDFVKKPARNLRLSNFLKQATTGSPTIPAMIVMYTPLAEYKLRQLFSQPTLILTHYTDLADSHGLVLMRGDITPQRHPQNLHHWRSHHDSEQERIKSPIASFGNPLHHPLHRHADELPVPLHVRESMYAQVLSLDNDNNNSKEAKEIMDRELAIEGRSMTSQLSSYSSCSPRNQLQ</sequence>
<comment type="subcellular location">
    <subcellularLocation>
        <location evidence="1">Mitochondrion</location>
    </subcellularLocation>
</comment>
<gene>
    <name evidence="5" type="ORF">PCANC_25901</name>
</gene>
<dbReference type="OrthoDB" id="16535at2759"/>